<feature type="transmembrane region" description="Helical" evidence="1">
    <location>
        <begin position="80"/>
        <end position="96"/>
    </location>
</feature>
<accession>A0A382UQE9</accession>
<evidence type="ECO:0000256" key="1">
    <source>
        <dbReference type="SAM" id="Phobius"/>
    </source>
</evidence>
<feature type="transmembrane region" description="Helical" evidence="1">
    <location>
        <begin position="53"/>
        <end position="73"/>
    </location>
</feature>
<protein>
    <submittedName>
        <fullName evidence="2">Uncharacterized protein</fullName>
    </submittedName>
</protein>
<dbReference type="AlphaFoldDB" id="A0A382UQE9"/>
<reference evidence="2" key="1">
    <citation type="submission" date="2018-05" db="EMBL/GenBank/DDBJ databases">
        <authorList>
            <person name="Lanie J.A."/>
            <person name="Ng W.-L."/>
            <person name="Kazmierczak K.M."/>
            <person name="Andrzejewski T.M."/>
            <person name="Davidsen T.M."/>
            <person name="Wayne K.J."/>
            <person name="Tettelin H."/>
            <person name="Glass J.I."/>
            <person name="Rusch D."/>
            <person name="Podicherti R."/>
            <person name="Tsui H.-C.T."/>
            <person name="Winkler M.E."/>
        </authorList>
    </citation>
    <scope>NUCLEOTIDE SEQUENCE</scope>
</reference>
<organism evidence="2">
    <name type="scientific">marine metagenome</name>
    <dbReference type="NCBI Taxonomy" id="408172"/>
    <lineage>
        <taxon>unclassified sequences</taxon>
        <taxon>metagenomes</taxon>
        <taxon>ecological metagenomes</taxon>
    </lineage>
</organism>
<sequence>MMHTITLALLFFMPLFVVSAFGVPGDTCFEQADGTFCDFATDPWNAMLSPIDAILGDFTIMVIWGIILGVVWLKTNNTMLVGIIGVLIASMVVGLYPQAMAIGALLFAVAIGIVLYQLIQSKIRYPA</sequence>
<feature type="transmembrane region" description="Helical" evidence="1">
    <location>
        <begin position="102"/>
        <end position="119"/>
    </location>
</feature>
<keyword evidence="1" id="KW-0812">Transmembrane</keyword>
<gene>
    <name evidence="2" type="ORF">METZ01_LOCUS388889</name>
</gene>
<proteinExistence type="predicted"/>
<evidence type="ECO:0000313" key="2">
    <source>
        <dbReference type="EMBL" id="SVD36035.1"/>
    </source>
</evidence>
<keyword evidence="1" id="KW-0472">Membrane</keyword>
<keyword evidence="1" id="KW-1133">Transmembrane helix</keyword>
<dbReference type="EMBL" id="UINC01145730">
    <property type="protein sequence ID" value="SVD36035.1"/>
    <property type="molecule type" value="Genomic_DNA"/>
</dbReference>
<name>A0A382UQE9_9ZZZZ</name>